<name>A0AA40GEA1_9HYME</name>
<gene>
    <name evidence="1" type="ORF">K0M31_000406</name>
</gene>
<organism evidence="1 2">
    <name type="scientific">Melipona bicolor</name>
    <dbReference type="NCBI Taxonomy" id="60889"/>
    <lineage>
        <taxon>Eukaryota</taxon>
        <taxon>Metazoa</taxon>
        <taxon>Ecdysozoa</taxon>
        <taxon>Arthropoda</taxon>
        <taxon>Hexapoda</taxon>
        <taxon>Insecta</taxon>
        <taxon>Pterygota</taxon>
        <taxon>Neoptera</taxon>
        <taxon>Endopterygota</taxon>
        <taxon>Hymenoptera</taxon>
        <taxon>Apocrita</taxon>
        <taxon>Aculeata</taxon>
        <taxon>Apoidea</taxon>
        <taxon>Anthophila</taxon>
        <taxon>Apidae</taxon>
        <taxon>Melipona</taxon>
    </lineage>
</organism>
<evidence type="ECO:0000313" key="2">
    <source>
        <dbReference type="Proteomes" id="UP001177670"/>
    </source>
</evidence>
<dbReference type="AlphaFoldDB" id="A0AA40GEA1"/>
<protein>
    <submittedName>
        <fullName evidence="1">Uncharacterized protein</fullName>
    </submittedName>
</protein>
<reference evidence="1" key="1">
    <citation type="submission" date="2021-10" db="EMBL/GenBank/DDBJ databases">
        <title>Melipona bicolor Genome sequencing and assembly.</title>
        <authorList>
            <person name="Araujo N.S."/>
            <person name="Arias M.C."/>
        </authorList>
    </citation>
    <scope>NUCLEOTIDE SEQUENCE</scope>
    <source>
        <strain evidence="1">USP_2M_L1-L4_2017</strain>
        <tissue evidence="1">Whole body</tissue>
    </source>
</reference>
<dbReference type="Proteomes" id="UP001177670">
    <property type="component" value="Unassembled WGS sequence"/>
</dbReference>
<proteinExistence type="predicted"/>
<accession>A0AA40GEA1</accession>
<dbReference type="EMBL" id="JAHYIQ010000001">
    <property type="protein sequence ID" value="KAK1135834.1"/>
    <property type="molecule type" value="Genomic_DNA"/>
</dbReference>
<evidence type="ECO:0000313" key="1">
    <source>
        <dbReference type="EMBL" id="KAK1135834.1"/>
    </source>
</evidence>
<comment type="caution">
    <text evidence="1">The sequence shown here is derived from an EMBL/GenBank/DDBJ whole genome shotgun (WGS) entry which is preliminary data.</text>
</comment>
<keyword evidence="2" id="KW-1185">Reference proteome</keyword>
<sequence>MVSVTISMMERGHARVDMPDYLPIDKHMGRLHSALGSCMDICNLTSNFQLTPA</sequence>